<evidence type="ECO:0000256" key="6">
    <source>
        <dbReference type="ARBA" id="ARBA00049753"/>
    </source>
</evidence>
<reference evidence="8 9" key="1">
    <citation type="submission" date="2017-06" db="EMBL/GenBank/DDBJ databases">
        <authorList>
            <person name="Kim H.J."/>
            <person name="Triplett B.A."/>
        </authorList>
    </citation>
    <scope>NUCLEOTIDE SEQUENCE [LARGE SCALE GENOMIC DNA]</scope>
    <source>
        <strain evidence="8 9">B29T1</strain>
    </source>
</reference>
<evidence type="ECO:0000256" key="1">
    <source>
        <dbReference type="ARBA" id="ARBA00004418"/>
    </source>
</evidence>
<organism evidence="8 9">
    <name type="scientific">Arboricoccus pini</name>
    <dbReference type="NCBI Taxonomy" id="1963835"/>
    <lineage>
        <taxon>Bacteria</taxon>
        <taxon>Pseudomonadati</taxon>
        <taxon>Pseudomonadota</taxon>
        <taxon>Alphaproteobacteria</taxon>
        <taxon>Geminicoccales</taxon>
        <taxon>Geminicoccaceae</taxon>
        <taxon>Arboricoccus</taxon>
    </lineage>
</organism>
<dbReference type="SUPFAM" id="SSF53850">
    <property type="entry name" value="Periplasmic binding protein-like II"/>
    <property type="match status" value="1"/>
</dbReference>
<evidence type="ECO:0000256" key="4">
    <source>
        <dbReference type="ARBA" id="ARBA00022729"/>
    </source>
</evidence>
<accession>A0A212QQB3</accession>
<proteinExistence type="inferred from homology"/>
<keyword evidence="9" id="KW-1185">Reference proteome</keyword>
<dbReference type="AlphaFoldDB" id="A0A212QQB3"/>
<evidence type="ECO:0000256" key="3">
    <source>
        <dbReference type="ARBA" id="ARBA00022448"/>
    </source>
</evidence>
<dbReference type="PANTHER" id="PTHR43649:SF28">
    <property type="entry name" value="BINDING PROTEIN COMPONENT OF ABC SUGAR TRANSPORTER-RELATED"/>
    <property type="match status" value="1"/>
</dbReference>
<evidence type="ECO:0000313" key="8">
    <source>
        <dbReference type="EMBL" id="SNB61622.1"/>
    </source>
</evidence>
<keyword evidence="4 7" id="KW-0732">Signal</keyword>
<feature type="signal peptide" evidence="7">
    <location>
        <begin position="1"/>
        <end position="25"/>
    </location>
</feature>
<dbReference type="Proteomes" id="UP000197065">
    <property type="component" value="Unassembled WGS sequence"/>
</dbReference>
<evidence type="ECO:0000256" key="2">
    <source>
        <dbReference type="ARBA" id="ARBA00008520"/>
    </source>
</evidence>
<dbReference type="InterPro" id="IPR050490">
    <property type="entry name" value="Bact_solute-bd_prot1"/>
</dbReference>
<protein>
    <recommendedName>
        <fullName evidence="6">Probable sugar-binding periplasmic protein</fullName>
    </recommendedName>
</protein>
<gene>
    <name evidence="8" type="ORF">SAMN07250955_102303</name>
</gene>
<dbReference type="Gene3D" id="3.40.190.10">
    <property type="entry name" value="Periplasmic binding protein-like II"/>
    <property type="match status" value="2"/>
</dbReference>
<dbReference type="RefSeq" id="WP_088560146.1">
    <property type="nucleotide sequence ID" value="NZ_FYEH01000002.1"/>
</dbReference>
<dbReference type="Pfam" id="PF01547">
    <property type="entry name" value="SBP_bac_1"/>
    <property type="match status" value="1"/>
</dbReference>
<dbReference type="OrthoDB" id="9798191at2"/>
<evidence type="ECO:0000256" key="7">
    <source>
        <dbReference type="SAM" id="SignalP"/>
    </source>
</evidence>
<comment type="function">
    <text evidence="5">Part of a binding-protein-dependent transport system for a sugar.</text>
</comment>
<name>A0A212QQB3_9PROT</name>
<dbReference type="GO" id="GO:0042597">
    <property type="term" value="C:periplasmic space"/>
    <property type="evidence" value="ECO:0007669"/>
    <property type="project" value="UniProtKB-SubCell"/>
</dbReference>
<keyword evidence="3" id="KW-0813">Transport</keyword>
<dbReference type="PANTHER" id="PTHR43649">
    <property type="entry name" value="ARABINOSE-BINDING PROTEIN-RELATED"/>
    <property type="match status" value="1"/>
</dbReference>
<evidence type="ECO:0000256" key="5">
    <source>
        <dbReference type="ARBA" id="ARBA00049629"/>
    </source>
</evidence>
<comment type="subcellular location">
    <subcellularLocation>
        <location evidence="1">Periplasm</location>
    </subcellularLocation>
</comment>
<evidence type="ECO:0000313" key="9">
    <source>
        <dbReference type="Proteomes" id="UP000197065"/>
    </source>
</evidence>
<sequence length="418" mass="44364">MIRRWSILVSTACAIALGASNGVRAAEDLEVIHWWTSGGEAKALGLVKDKLQTQGVTWKDVPVAGGSGVQAMTVLRARIAAGNPPGAGQLLGFDIVDWSDQGMLADISSVAEKGGWGQALPKPLQAFAMQDGKWIAAPIDVHSTNWLWINKKLLDRVGGKEPATFDELIALFDKFKAAGITPLAHGGQPWQDGTVFENVLLSTGGPDFYRKAIIEQDPAALGSDTMKTVFERMSKLRTYFDPNFSGRDWNLATAMVIKGDAAAQVMGDWAKGEFVNAGMKPGQDFVCIRFPGTQGSVTFNSDMFAAFEAGKAQGDAAMQLAADVMDPDLQAKFNLIKGAVPARLDVPDTNFDACGKKGMKDLKEATEKGTLMGSLAHGYGAPAGIKQAFFDVVTQELNGQLTADAAPKALVDAVAGAK</sequence>
<comment type="similarity">
    <text evidence="2">Belongs to the bacterial solute-binding protein 1 family.</text>
</comment>
<dbReference type="InterPro" id="IPR006059">
    <property type="entry name" value="SBP"/>
</dbReference>
<dbReference type="EMBL" id="FYEH01000002">
    <property type="protein sequence ID" value="SNB61622.1"/>
    <property type="molecule type" value="Genomic_DNA"/>
</dbReference>
<feature type="chain" id="PRO_5012103525" description="Probable sugar-binding periplasmic protein" evidence="7">
    <location>
        <begin position="26"/>
        <end position="418"/>
    </location>
</feature>